<organism evidence="8 9">
    <name type="scientific">Micromonospora orduensis</name>
    <dbReference type="NCBI Taxonomy" id="1420891"/>
    <lineage>
        <taxon>Bacteria</taxon>
        <taxon>Bacillati</taxon>
        <taxon>Actinomycetota</taxon>
        <taxon>Actinomycetes</taxon>
        <taxon>Micromonosporales</taxon>
        <taxon>Micromonosporaceae</taxon>
        <taxon>Micromonospora</taxon>
    </lineage>
</organism>
<dbReference type="PANTHER" id="PTHR23517">
    <property type="entry name" value="RESISTANCE PROTEIN MDTM, PUTATIVE-RELATED-RELATED"/>
    <property type="match status" value="1"/>
</dbReference>
<dbReference type="RefSeq" id="WP_139585256.1">
    <property type="nucleotide sequence ID" value="NZ_VDFY01000162.1"/>
</dbReference>
<gene>
    <name evidence="8" type="ORF">FHG89_16405</name>
</gene>
<proteinExistence type="predicted"/>
<keyword evidence="3" id="KW-1003">Cell membrane</keyword>
<dbReference type="InterPro" id="IPR036259">
    <property type="entry name" value="MFS_trans_sf"/>
</dbReference>
<name>A0A5C4QMP9_9ACTN</name>
<dbReference type="GO" id="GO:0022857">
    <property type="term" value="F:transmembrane transporter activity"/>
    <property type="evidence" value="ECO:0007669"/>
    <property type="project" value="InterPro"/>
</dbReference>
<evidence type="ECO:0000256" key="4">
    <source>
        <dbReference type="ARBA" id="ARBA00022692"/>
    </source>
</evidence>
<feature type="transmembrane region" description="Helical" evidence="7">
    <location>
        <begin position="154"/>
        <end position="172"/>
    </location>
</feature>
<evidence type="ECO:0000256" key="1">
    <source>
        <dbReference type="ARBA" id="ARBA00004651"/>
    </source>
</evidence>
<feature type="transmembrane region" description="Helical" evidence="7">
    <location>
        <begin position="250"/>
        <end position="271"/>
    </location>
</feature>
<dbReference type="AlphaFoldDB" id="A0A5C4QMP9"/>
<evidence type="ECO:0000256" key="3">
    <source>
        <dbReference type="ARBA" id="ARBA00022475"/>
    </source>
</evidence>
<evidence type="ECO:0000313" key="9">
    <source>
        <dbReference type="Proteomes" id="UP000306145"/>
    </source>
</evidence>
<evidence type="ECO:0000256" key="6">
    <source>
        <dbReference type="ARBA" id="ARBA00023136"/>
    </source>
</evidence>
<keyword evidence="2" id="KW-0813">Transport</keyword>
<feature type="transmembrane region" description="Helical" evidence="7">
    <location>
        <begin position="87"/>
        <end position="105"/>
    </location>
</feature>
<evidence type="ECO:0000256" key="7">
    <source>
        <dbReference type="SAM" id="Phobius"/>
    </source>
</evidence>
<keyword evidence="5 7" id="KW-1133">Transmembrane helix</keyword>
<keyword evidence="4 7" id="KW-0812">Transmembrane</keyword>
<dbReference type="EMBL" id="VDFY01000162">
    <property type="protein sequence ID" value="TNH28024.1"/>
    <property type="molecule type" value="Genomic_DNA"/>
</dbReference>
<dbReference type="GO" id="GO:0005886">
    <property type="term" value="C:plasma membrane"/>
    <property type="evidence" value="ECO:0007669"/>
    <property type="project" value="UniProtKB-SubCell"/>
</dbReference>
<evidence type="ECO:0000256" key="2">
    <source>
        <dbReference type="ARBA" id="ARBA00022448"/>
    </source>
</evidence>
<dbReference type="InterPro" id="IPR011701">
    <property type="entry name" value="MFS"/>
</dbReference>
<dbReference type="InterPro" id="IPR050171">
    <property type="entry name" value="MFS_Transporters"/>
</dbReference>
<evidence type="ECO:0000256" key="5">
    <source>
        <dbReference type="ARBA" id="ARBA00022989"/>
    </source>
</evidence>
<dbReference type="Pfam" id="PF07690">
    <property type="entry name" value="MFS_1"/>
    <property type="match status" value="1"/>
</dbReference>
<feature type="transmembrane region" description="Helical" evidence="7">
    <location>
        <begin position="292"/>
        <end position="322"/>
    </location>
</feature>
<accession>A0A5C4QMP9</accession>
<reference evidence="8 9" key="1">
    <citation type="submission" date="2019-06" db="EMBL/GenBank/DDBJ databases">
        <title>Micromonospora ordensis sp. nov., isolated from deep marine sediment.</title>
        <authorList>
            <person name="Veyisoglu A."/>
            <person name="Carro L."/>
            <person name="Klenk H.-P."/>
            <person name="Sahin N."/>
        </authorList>
    </citation>
    <scope>NUCLEOTIDE SEQUENCE [LARGE SCALE GENOMIC DNA]</scope>
    <source>
        <strain evidence="8 9">S2509</strain>
    </source>
</reference>
<dbReference type="Gene3D" id="1.20.1250.20">
    <property type="entry name" value="MFS general substrate transporter like domains"/>
    <property type="match status" value="1"/>
</dbReference>
<keyword evidence="9" id="KW-1185">Reference proteome</keyword>
<feature type="transmembrane region" description="Helical" evidence="7">
    <location>
        <begin position="24"/>
        <end position="46"/>
    </location>
</feature>
<keyword evidence="6 7" id="KW-0472">Membrane</keyword>
<dbReference type="SUPFAM" id="SSF103473">
    <property type="entry name" value="MFS general substrate transporter"/>
    <property type="match status" value="1"/>
</dbReference>
<comment type="subcellular location">
    <subcellularLocation>
        <location evidence="1">Cell membrane</location>
        <topology evidence="1">Multi-pass membrane protein</topology>
    </subcellularLocation>
</comment>
<feature type="transmembrane region" description="Helical" evidence="7">
    <location>
        <begin position="178"/>
        <end position="198"/>
    </location>
</feature>
<feature type="transmembrane region" description="Helical" evidence="7">
    <location>
        <begin position="368"/>
        <end position="394"/>
    </location>
</feature>
<dbReference type="Proteomes" id="UP000306145">
    <property type="component" value="Unassembled WGS sequence"/>
</dbReference>
<evidence type="ECO:0000313" key="8">
    <source>
        <dbReference type="EMBL" id="TNH28024.1"/>
    </source>
</evidence>
<feature type="transmembrane region" description="Helical" evidence="7">
    <location>
        <begin position="219"/>
        <end position="244"/>
    </location>
</feature>
<protein>
    <submittedName>
        <fullName evidence="8">MFS transporter</fullName>
    </submittedName>
</protein>
<sequence>MPRWNPVRVVSSLFPTEPGPRRSYALATLITTFGSGLLLGSLPLYFTRIVDLPAAQVGVGLTAAALVTLVTGLMVGEMADRRGPLEVVKAVLLLDAAAMFAFLFINNFVTFLLAATVHAVASSAVATAEGALLRRVAGDEAAGYRSSIHAITNLGLSLGLIPGGIAIQLGTATAFKTLIVLDVISFLVAWAVLTRLPSYPPLPKPATGPRWIALRDRPYVSFAVLAAAIHPQFYVLTLLLPLWVVEETNAPRWAIPLSLVINTILIIMLQVRLGGEVKTLRQGGNAWRRAGVFFLFSSSLLGLAAGLPSWAALLMVVAAVAVHTFGEIMHTSGGFALGMGLPPAHAQGQYDGVGGIIGGMGSVMAPALLLGVVLGLGLPGLLALGVFFLLPALLMPAVARWGERTRPDAAELVEAKPAGAVS</sequence>
<dbReference type="PANTHER" id="PTHR23517:SF3">
    <property type="entry name" value="INTEGRAL MEMBRANE TRANSPORT PROTEIN"/>
    <property type="match status" value="1"/>
</dbReference>
<feature type="transmembrane region" description="Helical" evidence="7">
    <location>
        <begin position="52"/>
        <end position="75"/>
    </location>
</feature>
<comment type="caution">
    <text evidence="8">The sequence shown here is derived from an EMBL/GenBank/DDBJ whole genome shotgun (WGS) entry which is preliminary data.</text>
</comment>
<dbReference type="OrthoDB" id="3865324at2"/>